<protein>
    <submittedName>
        <fullName evidence="5">Transcriptional regulator, GntR family</fullName>
    </submittedName>
</protein>
<dbReference type="GO" id="GO:0003700">
    <property type="term" value="F:DNA-binding transcription factor activity"/>
    <property type="evidence" value="ECO:0007669"/>
    <property type="project" value="InterPro"/>
</dbReference>
<organism evidence="5 6">
    <name type="scientific">Thalassobaculum litoreum DSM 18839</name>
    <dbReference type="NCBI Taxonomy" id="1123362"/>
    <lineage>
        <taxon>Bacteria</taxon>
        <taxon>Pseudomonadati</taxon>
        <taxon>Pseudomonadota</taxon>
        <taxon>Alphaproteobacteria</taxon>
        <taxon>Rhodospirillales</taxon>
        <taxon>Thalassobaculaceae</taxon>
        <taxon>Thalassobaculum</taxon>
    </lineage>
</organism>
<sequence length="228" mass="25145">MTDSDAAFRVEKIAAPLRYSVTESIRSAIAAGRFKAGDRLPERELCELTGVSRTLVREAMRQLESEGVITVEPHRGPFVARLSRAQAEGVYQVRIELEGLACRLFAENATDIQRQALKDAFKDLQAAARRADPQNRLRTKNQFYACMIEGAQNEALGSCLHILNSRISLLRATSMTAPGRIKKSIAELSSLMEALMARDGERACQLGQQHVRMAAEAALKLLSTDEAD</sequence>
<dbReference type="SMART" id="SM00895">
    <property type="entry name" value="FCD"/>
    <property type="match status" value="1"/>
</dbReference>
<evidence type="ECO:0000313" key="6">
    <source>
        <dbReference type="Proteomes" id="UP000198615"/>
    </source>
</evidence>
<keyword evidence="6" id="KW-1185">Reference proteome</keyword>
<dbReference type="Proteomes" id="UP000198615">
    <property type="component" value="Unassembled WGS sequence"/>
</dbReference>
<dbReference type="InterPro" id="IPR036388">
    <property type="entry name" value="WH-like_DNA-bd_sf"/>
</dbReference>
<dbReference type="Pfam" id="PF00392">
    <property type="entry name" value="GntR"/>
    <property type="match status" value="1"/>
</dbReference>
<dbReference type="SMART" id="SM00345">
    <property type="entry name" value="HTH_GNTR"/>
    <property type="match status" value="1"/>
</dbReference>
<name>A0A8G2EZC1_9PROT</name>
<gene>
    <name evidence="5" type="ORF">SAMN05660686_03590</name>
</gene>
<dbReference type="PANTHER" id="PTHR43537">
    <property type="entry name" value="TRANSCRIPTIONAL REGULATOR, GNTR FAMILY"/>
    <property type="match status" value="1"/>
</dbReference>
<evidence type="ECO:0000313" key="5">
    <source>
        <dbReference type="EMBL" id="SDG16735.1"/>
    </source>
</evidence>
<evidence type="ECO:0000256" key="2">
    <source>
        <dbReference type="ARBA" id="ARBA00023125"/>
    </source>
</evidence>
<dbReference type="SUPFAM" id="SSF48008">
    <property type="entry name" value="GntR ligand-binding domain-like"/>
    <property type="match status" value="1"/>
</dbReference>
<dbReference type="CDD" id="cd07377">
    <property type="entry name" value="WHTH_GntR"/>
    <property type="match status" value="1"/>
</dbReference>
<dbReference type="SUPFAM" id="SSF46785">
    <property type="entry name" value="Winged helix' DNA-binding domain"/>
    <property type="match status" value="1"/>
</dbReference>
<dbReference type="AlphaFoldDB" id="A0A8G2EZC1"/>
<keyword evidence="1" id="KW-0805">Transcription regulation</keyword>
<dbReference type="Gene3D" id="1.10.10.10">
    <property type="entry name" value="Winged helix-like DNA-binding domain superfamily/Winged helix DNA-binding domain"/>
    <property type="match status" value="1"/>
</dbReference>
<dbReference type="InterPro" id="IPR000524">
    <property type="entry name" value="Tscrpt_reg_HTH_GntR"/>
</dbReference>
<dbReference type="InterPro" id="IPR036390">
    <property type="entry name" value="WH_DNA-bd_sf"/>
</dbReference>
<dbReference type="OrthoDB" id="9812290at2"/>
<dbReference type="PANTHER" id="PTHR43537:SF24">
    <property type="entry name" value="GLUCONATE OPERON TRANSCRIPTIONAL REPRESSOR"/>
    <property type="match status" value="1"/>
</dbReference>
<dbReference type="GO" id="GO:0003677">
    <property type="term" value="F:DNA binding"/>
    <property type="evidence" value="ECO:0007669"/>
    <property type="project" value="UniProtKB-KW"/>
</dbReference>
<dbReference type="InterPro" id="IPR011711">
    <property type="entry name" value="GntR_C"/>
</dbReference>
<dbReference type="InterPro" id="IPR008920">
    <property type="entry name" value="TF_FadR/GntR_C"/>
</dbReference>
<comment type="caution">
    <text evidence="5">The sequence shown here is derived from an EMBL/GenBank/DDBJ whole genome shotgun (WGS) entry which is preliminary data.</text>
</comment>
<dbReference type="RefSeq" id="WP_093152454.1">
    <property type="nucleotide sequence ID" value="NZ_FNBW01000011.1"/>
</dbReference>
<proteinExistence type="predicted"/>
<evidence type="ECO:0000259" key="4">
    <source>
        <dbReference type="PROSITE" id="PS50949"/>
    </source>
</evidence>
<evidence type="ECO:0000256" key="3">
    <source>
        <dbReference type="ARBA" id="ARBA00023163"/>
    </source>
</evidence>
<dbReference type="EMBL" id="FNBW01000011">
    <property type="protein sequence ID" value="SDG16735.1"/>
    <property type="molecule type" value="Genomic_DNA"/>
</dbReference>
<dbReference type="PRINTS" id="PR00035">
    <property type="entry name" value="HTHGNTR"/>
</dbReference>
<dbReference type="Gene3D" id="1.20.120.530">
    <property type="entry name" value="GntR ligand-binding domain-like"/>
    <property type="match status" value="1"/>
</dbReference>
<dbReference type="Pfam" id="PF07729">
    <property type="entry name" value="FCD"/>
    <property type="match status" value="1"/>
</dbReference>
<dbReference type="PROSITE" id="PS50949">
    <property type="entry name" value="HTH_GNTR"/>
    <property type="match status" value="1"/>
</dbReference>
<evidence type="ECO:0000256" key="1">
    <source>
        <dbReference type="ARBA" id="ARBA00023015"/>
    </source>
</evidence>
<keyword evidence="3" id="KW-0804">Transcription</keyword>
<reference evidence="5 6" key="1">
    <citation type="submission" date="2016-10" db="EMBL/GenBank/DDBJ databases">
        <authorList>
            <person name="Varghese N."/>
            <person name="Submissions S."/>
        </authorList>
    </citation>
    <scope>NUCLEOTIDE SEQUENCE [LARGE SCALE GENOMIC DNA]</scope>
    <source>
        <strain evidence="5 6">DSM 18839</strain>
    </source>
</reference>
<feature type="domain" description="HTH gntR-type" evidence="4">
    <location>
        <begin position="15"/>
        <end position="82"/>
    </location>
</feature>
<keyword evidence="2" id="KW-0238">DNA-binding</keyword>
<accession>A0A8G2EZC1</accession>